<feature type="compositionally biased region" description="Basic residues" evidence="6">
    <location>
        <begin position="578"/>
        <end position="589"/>
    </location>
</feature>
<dbReference type="Pfam" id="PF15280">
    <property type="entry name" value="BORA_N"/>
    <property type="match status" value="1"/>
</dbReference>
<evidence type="ECO:0000256" key="4">
    <source>
        <dbReference type="ARBA" id="ARBA00022776"/>
    </source>
</evidence>
<evidence type="ECO:0000256" key="2">
    <source>
        <dbReference type="ARBA" id="ARBA00020055"/>
    </source>
</evidence>
<dbReference type="GO" id="GO:0051301">
    <property type="term" value="P:cell division"/>
    <property type="evidence" value="ECO:0007669"/>
    <property type="project" value="UniProtKB-KW"/>
</dbReference>
<keyword evidence="8" id="KW-1185">Reference proteome</keyword>
<comment type="caution">
    <text evidence="7">The sequence shown here is derived from an EMBL/GenBank/DDBJ whole genome shotgun (WGS) entry which is preliminary data.</text>
</comment>
<dbReference type="InterPro" id="IPR023252">
    <property type="entry name" value="Aurora_borealis_protein"/>
</dbReference>
<feature type="region of interest" description="Disordered" evidence="6">
    <location>
        <begin position="539"/>
        <end position="596"/>
    </location>
</feature>
<sequence>MMETTPNRRREESPKSSLLFAAQARHYEKRLARTRAVSPLTAAPAHSFSVLPRYSGGGGRPAVVVNPFENLSALPHRLVGPTCSPDVFANVKSPSQVLRKRLSTIIRSVAQGIIYIESEGLKDVTEFHWTIEDISKINPAKIDSPLCQIDEAADEETESQVQEAIQLYFSTTHDIRSPADGPRPWVSFSCASTPDMCNQRDALGEDGNDRCPPPEQIHNLLLKHSRAESTPCSKHSEKRLLRPVDVGTQTTLSLPPVLPDELAALLEPYMKTKDVSTFNHVVKHNSNVGGFIGQQKHDTLHITSFHCLQIDSMVGDDVNTSSNTLRRKLFFHNNDELVSPVKCNYLDDEWNHKDDRPKMRQCWTPIDKGQTGSSPYGELPATPDISPIKMAGSETPPPADSLATTPKVDRLRKEADEEGSMSDCDFTRDMDVDTSHQGMMSYITNYSEVSNLDLHEVSGGPDGVVVSVRDYYAEGPGFDSLRASYKSPVKSGGGDVSPVPSRPMFSSTIVGCAEDNANRQRVDFNDTAVFTSTRVASNVESMTGRTNSSSSWADTGYHTISGAKSSGSHEESQSPPAVRKKAVLRKKRSSGTQPKGECVVEYWRSLRNHDAI</sequence>
<dbReference type="EMBL" id="JBFDAA010000017">
    <property type="protein sequence ID" value="KAL1116852.1"/>
    <property type="molecule type" value="Genomic_DNA"/>
</dbReference>
<keyword evidence="5" id="KW-0131">Cell cycle</keyword>
<dbReference type="AlphaFoldDB" id="A0ABD0Y042"/>
<name>A0ABD0Y042_9HEMI</name>
<evidence type="ECO:0000256" key="5">
    <source>
        <dbReference type="ARBA" id="ARBA00023306"/>
    </source>
</evidence>
<gene>
    <name evidence="7" type="ORF">AAG570_005321</name>
</gene>
<proteinExistence type="inferred from homology"/>
<evidence type="ECO:0000313" key="8">
    <source>
        <dbReference type="Proteomes" id="UP001558652"/>
    </source>
</evidence>
<dbReference type="PRINTS" id="PR02038">
    <property type="entry name" value="AURORABORA"/>
</dbReference>
<dbReference type="PANTHER" id="PTHR14728">
    <property type="entry name" value="PROTEIN AURORA BOREALIS"/>
    <property type="match status" value="1"/>
</dbReference>
<dbReference type="PANTHER" id="PTHR14728:SF2">
    <property type="entry name" value="PROTEIN AURORA BOREALIS"/>
    <property type="match status" value="1"/>
</dbReference>
<protein>
    <recommendedName>
        <fullName evidence="2">Protein aurora borealis</fullName>
    </recommendedName>
</protein>
<keyword evidence="3" id="KW-0132">Cell division</keyword>
<dbReference type="Proteomes" id="UP001558652">
    <property type="component" value="Unassembled WGS sequence"/>
</dbReference>
<evidence type="ECO:0000256" key="1">
    <source>
        <dbReference type="ARBA" id="ARBA00010963"/>
    </source>
</evidence>
<keyword evidence="4" id="KW-0498">Mitosis</keyword>
<accession>A0ABD0Y042</accession>
<organism evidence="7 8">
    <name type="scientific">Ranatra chinensis</name>
    <dbReference type="NCBI Taxonomy" id="642074"/>
    <lineage>
        <taxon>Eukaryota</taxon>
        <taxon>Metazoa</taxon>
        <taxon>Ecdysozoa</taxon>
        <taxon>Arthropoda</taxon>
        <taxon>Hexapoda</taxon>
        <taxon>Insecta</taxon>
        <taxon>Pterygota</taxon>
        <taxon>Neoptera</taxon>
        <taxon>Paraneoptera</taxon>
        <taxon>Hemiptera</taxon>
        <taxon>Heteroptera</taxon>
        <taxon>Panheteroptera</taxon>
        <taxon>Nepomorpha</taxon>
        <taxon>Nepidae</taxon>
        <taxon>Ranatrinae</taxon>
        <taxon>Ranatra</taxon>
    </lineage>
</organism>
<reference evidence="7 8" key="1">
    <citation type="submission" date="2024-07" db="EMBL/GenBank/DDBJ databases">
        <title>Chromosome-level genome assembly of the water stick insect Ranatra chinensis (Heteroptera: Nepidae).</title>
        <authorList>
            <person name="Liu X."/>
        </authorList>
    </citation>
    <scope>NUCLEOTIDE SEQUENCE [LARGE SCALE GENOMIC DNA]</scope>
    <source>
        <strain evidence="7">Cailab_2021Rc</strain>
        <tissue evidence="7">Muscle</tissue>
    </source>
</reference>
<evidence type="ECO:0000313" key="7">
    <source>
        <dbReference type="EMBL" id="KAL1116852.1"/>
    </source>
</evidence>
<evidence type="ECO:0000256" key="3">
    <source>
        <dbReference type="ARBA" id="ARBA00022618"/>
    </source>
</evidence>
<feature type="compositionally biased region" description="Polar residues" evidence="6">
    <location>
        <begin position="539"/>
        <end position="553"/>
    </location>
</feature>
<comment type="similarity">
    <text evidence="1">Belongs to the BORA family.</text>
</comment>
<evidence type="ECO:0000256" key="6">
    <source>
        <dbReference type="SAM" id="MobiDB-lite"/>
    </source>
</evidence>